<evidence type="ECO:0000313" key="1">
    <source>
        <dbReference type="EMBL" id="QHD66844.1"/>
    </source>
</evidence>
<sequence length="102" mass="11810">MIEISERSCRGVRLPCGYSRTWIIENCSRKAAFILLHNVNSEVLFSGNVKSEWWHDDCWNNLVDAANAFEERTGLDYYDLEAKMLFENPTDAIRFKLTFGGL</sequence>
<accession>A0A6P1GF30</accession>
<protein>
    <submittedName>
        <fullName evidence="1">Uncharacterized protein</fullName>
    </submittedName>
</protein>
<dbReference type="EMBL" id="CP047218">
    <property type="protein sequence ID" value="QHD66844.1"/>
    <property type="molecule type" value="Genomic_DNA"/>
</dbReference>
<proteinExistence type="predicted"/>
<dbReference type="RefSeq" id="WP_159366067.1">
    <property type="nucleotide sequence ID" value="NZ_CP047218.1"/>
</dbReference>
<reference evidence="1 2" key="1">
    <citation type="submission" date="2019-12" db="EMBL/GenBank/DDBJ databases">
        <title>Functional and genomic insights into the Sphingobium yanoikuyae YC-JY1, a bacterium efficiently degrading bisphenol A.</title>
        <authorList>
            <person name="Jia Y."/>
            <person name="Li X."/>
            <person name="Wang J."/>
            <person name="Eltoukhy A."/>
            <person name="Lamraoui I."/>
            <person name="Yan Y."/>
        </authorList>
    </citation>
    <scope>NUCLEOTIDE SEQUENCE [LARGE SCALE GENOMIC DNA]</scope>
    <source>
        <strain evidence="1 2">YC-JY1</strain>
    </source>
</reference>
<organism evidence="1 2">
    <name type="scientific">Sphingobium yanoikuyae</name>
    <name type="common">Sphingomonas yanoikuyae</name>
    <dbReference type="NCBI Taxonomy" id="13690"/>
    <lineage>
        <taxon>Bacteria</taxon>
        <taxon>Pseudomonadati</taxon>
        <taxon>Pseudomonadota</taxon>
        <taxon>Alphaproteobacteria</taxon>
        <taxon>Sphingomonadales</taxon>
        <taxon>Sphingomonadaceae</taxon>
        <taxon>Sphingobium</taxon>
    </lineage>
</organism>
<name>A0A6P1GF30_SPHYA</name>
<evidence type="ECO:0000313" key="2">
    <source>
        <dbReference type="Proteomes" id="UP000464086"/>
    </source>
</evidence>
<dbReference type="AlphaFoldDB" id="A0A6P1GF30"/>
<gene>
    <name evidence="1" type="ORF">GS397_07135</name>
</gene>
<dbReference type="Proteomes" id="UP000464086">
    <property type="component" value="Chromosome"/>
</dbReference>